<sequence length="92" mass="9825">MDQFQRKRLLPMAYGLITICLAAVAIPSTQALLMPDSCKTVSQQTPAPVTESTPSITTMPRSATLDGMRLDSIPQVRPATPDLPPAATEVMA</sequence>
<name>A0A483J8A9_KLEPN</name>
<proteinExistence type="predicted"/>
<comment type="caution">
    <text evidence="2">The sequence shown here is derived from an EMBL/GenBank/DDBJ whole genome shotgun (WGS) entry which is preliminary data.</text>
</comment>
<protein>
    <submittedName>
        <fullName evidence="2">Uncharacterized protein</fullName>
    </submittedName>
</protein>
<organism evidence="2">
    <name type="scientific">Klebsiella pneumoniae</name>
    <dbReference type="NCBI Taxonomy" id="573"/>
    <lineage>
        <taxon>Bacteria</taxon>
        <taxon>Pseudomonadati</taxon>
        <taxon>Pseudomonadota</taxon>
        <taxon>Gammaproteobacteria</taxon>
        <taxon>Enterobacterales</taxon>
        <taxon>Enterobacteriaceae</taxon>
        <taxon>Klebsiella/Raoultella group</taxon>
        <taxon>Klebsiella</taxon>
        <taxon>Klebsiella pneumoniae complex</taxon>
    </lineage>
</organism>
<feature type="region of interest" description="Disordered" evidence="1">
    <location>
        <begin position="41"/>
        <end position="92"/>
    </location>
</feature>
<accession>A0A483J8A9</accession>
<gene>
    <name evidence="2" type="ORF">ETF02_18715</name>
</gene>
<dbReference type="AlphaFoldDB" id="A0A483J8A9"/>
<dbReference type="EMBL" id="SDCI01000017">
    <property type="protein sequence ID" value="TCX41158.1"/>
    <property type="molecule type" value="Genomic_DNA"/>
</dbReference>
<evidence type="ECO:0000256" key="1">
    <source>
        <dbReference type="SAM" id="MobiDB-lite"/>
    </source>
</evidence>
<evidence type="ECO:0000313" key="2">
    <source>
        <dbReference type="EMBL" id="TCX41158.1"/>
    </source>
</evidence>
<reference evidence="2" key="1">
    <citation type="submission" date="2019-01" db="EMBL/GenBank/DDBJ databases">
        <authorList>
            <person name="Lista F."/>
            <person name="Anselmo A."/>
        </authorList>
    </citation>
    <scope>NUCLEOTIDE SEQUENCE</scope>
    <source>
        <strain evidence="2">14S</strain>
    </source>
</reference>
<feature type="compositionally biased region" description="Polar residues" evidence="1">
    <location>
        <begin position="41"/>
        <end position="61"/>
    </location>
</feature>